<dbReference type="Proteomes" id="UP000281553">
    <property type="component" value="Unassembled WGS sequence"/>
</dbReference>
<evidence type="ECO:0000256" key="10">
    <source>
        <dbReference type="ARBA" id="ARBA00023239"/>
    </source>
</evidence>
<dbReference type="PANTHER" id="PTHR12439:SF11">
    <property type="entry name" value="URIDYLATE-SPECIFIC ENDORIBONUCLEASE"/>
    <property type="match status" value="1"/>
</dbReference>
<evidence type="ECO:0000256" key="9">
    <source>
        <dbReference type="ARBA" id="ARBA00023211"/>
    </source>
</evidence>
<keyword evidence="4 11" id="KW-0540">Nuclease</keyword>
<proteinExistence type="inferred from homology"/>
<keyword evidence="9 11" id="KW-0464">Manganese</keyword>
<name>A0A3P7NW71_DIBLA</name>
<keyword evidence="6 11" id="KW-0255">Endonuclease</keyword>
<accession>A0A3P7NW71</accession>
<dbReference type="InterPro" id="IPR018998">
    <property type="entry name" value="EndoU_C"/>
</dbReference>
<dbReference type="GO" id="GO:0046872">
    <property type="term" value="F:metal ion binding"/>
    <property type="evidence" value="ECO:0007669"/>
    <property type="project" value="UniProtKB-UniRule"/>
</dbReference>
<dbReference type="AlphaFoldDB" id="A0A3P7NW71"/>
<evidence type="ECO:0000256" key="1">
    <source>
        <dbReference type="ARBA" id="ARBA00001936"/>
    </source>
</evidence>
<evidence type="ECO:0000313" key="14">
    <source>
        <dbReference type="EMBL" id="VDN12989.1"/>
    </source>
</evidence>
<evidence type="ECO:0000256" key="2">
    <source>
        <dbReference type="ARBA" id="ARBA00010168"/>
    </source>
</evidence>
<dbReference type="EC" id="4.6.1.-" evidence="11"/>
<evidence type="ECO:0000256" key="5">
    <source>
        <dbReference type="ARBA" id="ARBA00022723"/>
    </source>
</evidence>
<dbReference type="EMBL" id="UYRU01055279">
    <property type="protein sequence ID" value="VDN12989.1"/>
    <property type="molecule type" value="Genomic_DNA"/>
</dbReference>
<evidence type="ECO:0000256" key="8">
    <source>
        <dbReference type="ARBA" id="ARBA00022884"/>
    </source>
</evidence>
<evidence type="ECO:0000256" key="12">
    <source>
        <dbReference type="SAM" id="MobiDB-lite"/>
    </source>
</evidence>
<dbReference type="GO" id="GO:0003723">
    <property type="term" value="F:RNA binding"/>
    <property type="evidence" value="ECO:0007669"/>
    <property type="project" value="UniProtKB-UniRule"/>
</dbReference>
<keyword evidence="7 11" id="KW-0378">Hydrolase</keyword>
<keyword evidence="5 11" id="KW-0479">Metal-binding</keyword>
<comment type="subunit">
    <text evidence="3 11">Monomer.</text>
</comment>
<dbReference type="GO" id="GO:0016787">
    <property type="term" value="F:hydrolase activity"/>
    <property type="evidence" value="ECO:0007669"/>
    <property type="project" value="UniProtKB-KW"/>
</dbReference>
<gene>
    <name evidence="14" type="ORF">DILT_LOCUS8820</name>
</gene>
<sequence>MTKLLHAEVGVSEQETPDEKKEQDTFLDALMNSPVMKEVHKYLVSIRLAPRTPKDFKELLRKLWFTRYRRGRPNDSSGFEHVFVGEIKNGEVTGFHNWVTFCEQEAKG</sequence>
<comment type="cofactor">
    <cofactor evidence="1 11">
        <name>Mn(2+)</name>
        <dbReference type="ChEBI" id="CHEBI:29035"/>
    </cofactor>
</comment>
<evidence type="ECO:0000256" key="11">
    <source>
        <dbReference type="RuleBase" id="RU367085"/>
    </source>
</evidence>
<comment type="similarity">
    <text evidence="2 11">Belongs to the ENDOU family.</text>
</comment>
<dbReference type="InterPro" id="IPR037227">
    <property type="entry name" value="EndoU-like"/>
</dbReference>
<keyword evidence="15" id="KW-1185">Reference proteome</keyword>
<evidence type="ECO:0000256" key="6">
    <source>
        <dbReference type="ARBA" id="ARBA00022759"/>
    </source>
</evidence>
<organism evidence="14 15">
    <name type="scientific">Dibothriocephalus latus</name>
    <name type="common">Fish tapeworm</name>
    <name type="synonym">Diphyllobothrium latum</name>
    <dbReference type="NCBI Taxonomy" id="60516"/>
    <lineage>
        <taxon>Eukaryota</taxon>
        <taxon>Metazoa</taxon>
        <taxon>Spiralia</taxon>
        <taxon>Lophotrochozoa</taxon>
        <taxon>Platyhelminthes</taxon>
        <taxon>Cestoda</taxon>
        <taxon>Eucestoda</taxon>
        <taxon>Diphyllobothriidea</taxon>
        <taxon>Diphyllobothriidae</taxon>
        <taxon>Dibothriocephalus</taxon>
    </lineage>
</organism>
<evidence type="ECO:0000313" key="15">
    <source>
        <dbReference type="Proteomes" id="UP000281553"/>
    </source>
</evidence>
<evidence type="ECO:0000259" key="13">
    <source>
        <dbReference type="PROSITE" id="PS51959"/>
    </source>
</evidence>
<comment type="catalytic activity">
    <reaction evidence="11">
        <text>ribonucleotidyl-uridine-RNA = a 5'-end dephospho-uridine-RNA + a 3'-end 2',3'-cyclophospho-ribonucleotide-RNA</text>
        <dbReference type="Rhea" id="RHEA:67792"/>
        <dbReference type="Rhea" id="RHEA-COMP:10464"/>
        <dbReference type="Rhea" id="RHEA-COMP:17354"/>
        <dbReference type="Rhea" id="RHEA-COMP:17356"/>
        <dbReference type="ChEBI" id="CHEBI:83064"/>
        <dbReference type="ChEBI" id="CHEBI:173117"/>
        <dbReference type="ChEBI" id="CHEBI:173224"/>
    </reaction>
</comment>
<keyword evidence="8 11" id="KW-0694">RNA-binding</keyword>
<keyword evidence="10" id="KW-0456">Lyase</keyword>
<dbReference type="CDD" id="cd21159">
    <property type="entry name" value="XendoU"/>
    <property type="match status" value="1"/>
</dbReference>
<dbReference type="SUPFAM" id="SSF142877">
    <property type="entry name" value="EndoU-like"/>
    <property type="match status" value="1"/>
</dbReference>
<feature type="region of interest" description="Disordered" evidence="12">
    <location>
        <begin position="1"/>
        <end position="22"/>
    </location>
</feature>
<dbReference type="PROSITE" id="PS51959">
    <property type="entry name" value="ENDOU"/>
    <property type="match status" value="1"/>
</dbReference>
<evidence type="ECO:0000256" key="7">
    <source>
        <dbReference type="ARBA" id="ARBA00022801"/>
    </source>
</evidence>
<reference evidence="14 15" key="1">
    <citation type="submission" date="2018-11" db="EMBL/GenBank/DDBJ databases">
        <authorList>
            <consortium name="Pathogen Informatics"/>
        </authorList>
    </citation>
    <scope>NUCLEOTIDE SEQUENCE [LARGE SCALE GENOMIC DNA]</scope>
</reference>
<dbReference type="GO" id="GO:0004521">
    <property type="term" value="F:RNA endonuclease activity"/>
    <property type="evidence" value="ECO:0007669"/>
    <property type="project" value="UniProtKB-UniRule"/>
</dbReference>
<evidence type="ECO:0000256" key="3">
    <source>
        <dbReference type="ARBA" id="ARBA00011245"/>
    </source>
</evidence>
<dbReference type="OrthoDB" id="430326at2759"/>
<dbReference type="Pfam" id="PF09412">
    <property type="entry name" value="XendoU"/>
    <property type="match status" value="1"/>
</dbReference>
<dbReference type="InterPro" id="IPR039787">
    <property type="entry name" value="ENDOU"/>
</dbReference>
<evidence type="ECO:0000256" key="4">
    <source>
        <dbReference type="ARBA" id="ARBA00022722"/>
    </source>
</evidence>
<dbReference type="PANTHER" id="PTHR12439">
    <property type="entry name" value="PLACENTAL PROTEIN 11-RELATED"/>
    <property type="match status" value="1"/>
</dbReference>
<dbReference type="GO" id="GO:0016829">
    <property type="term" value="F:lyase activity"/>
    <property type="evidence" value="ECO:0007669"/>
    <property type="project" value="UniProtKB-KW"/>
</dbReference>
<feature type="non-terminal residue" evidence="14">
    <location>
        <position position="108"/>
    </location>
</feature>
<protein>
    <recommendedName>
        <fullName evidence="11">Uridylate-specific endoribonuclease</fullName>
        <ecNumber evidence="11">4.6.1.-</ecNumber>
    </recommendedName>
</protein>
<feature type="domain" description="EndoU" evidence="13">
    <location>
        <begin position="1"/>
        <end position="108"/>
    </location>
</feature>